<feature type="compositionally biased region" description="Basic and acidic residues" evidence="9">
    <location>
        <begin position="321"/>
        <end position="334"/>
    </location>
</feature>
<evidence type="ECO:0000256" key="4">
    <source>
        <dbReference type="ARBA" id="ARBA00022490"/>
    </source>
</evidence>
<keyword evidence="6" id="KW-0653">Protein transport</keyword>
<evidence type="ECO:0000256" key="2">
    <source>
        <dbReference type="ARBA" id="ARBA00004496"/>
    </source>
</evidence>
<evidence type="ECO:0000256" key="5">
    <source>
        <dbReference type="ARBA" id="ARBA00022737"/>
    </source>
</evidence>
<name>A0A6B2KXU1_9EUKA</name>
<keyword evidence="7" id="KW-0539">Nucleus</keyword>
<protein>
    <recommendedName>
        <fullName evidence="10">Importin N-terminal domain-containing protein</fullName>
    </recommendedName>
</protein>
<dbReference type="GO" id="GO:0006606">
    <property type="term" value="P:protein import into nucleus"/>
    <property type="evidence" value="ECO:0007669"/>
    <property type="project" value="InterPro"/>
</dbReference>
<dbReference type="InterPro" id="IPR040122">
    <property type="entry name" value="Importin_beta"/>
</dbReference>
<feature type="domain" description="Importin N-terminal" evidence="10">
    <location>
        <begin position="32"/>
        <end position="97"/>
    </location>
</feature>
<dbReference type="InterPro" id="IPR011989">
    <property type="entry name" value="ARM-like"/>
</dbReference>
<evidence type="ECO:0000256" key="9">
    <source>
        <dbReference type="SAM" id="MobiDB-lite"/>
    </source>
</evidence>
<evidence type="ECO:0000256" key="7">
    <source>
        <dbReference type="ARBA" id="ARBA00023242"/>
    </source>
</evidence>
<dbReference type="InterPro" id="IPR001494">
    <property type="entry name" value="Importin-beta_N"/>
</dbReference>
<comment type="similarity">
    <text evidence="8">Belongs to the importin beta family. Importin beta-2 subfamily.</text>
</comment>
<reference evidence="11" key="1">
    <citation type="journal article" date="2020" name="J. Eukaryot. Microbiol.">
        <title>De novo Sequencing, Assembly and Annotation of the Transcriptome for the Free-Living Testate Amoeba Arcella intermedia.</title>
        <authorList>
            <person name="Ribeiro G.M."/>
            <person name="Porfirio-Sousa A.L."/>
            <person name="Maurer-Alcala X.X."/>
            <person name="Katz L.A."/>
            <person name="Lahr D.J.G."/>
        </authorList>
    </citation>
    <scope>NUCLEOTIDE SEQUENCE</scope>
</reference>
<evidence type="ECO:0000313" key="11">
    <source>
        <dbReference type="EMBL" id="NDV29461.1"/>
    </source>
</evidence>
<dbReference type="AlphaFoldDB" id="A0A6B2KXU1"/>
<evidence type="ECO:0000256" key="1">
    <source>
        <dbReference type="ARBA" id="ARBA00004123"/>
    </source>
</evidence>
<dbReference type="Pfam" id="PF03810">
    <property type="entry name" value="IBN_N"/>
    <property type="match status" value="1"/>
</dbReference>
<dbReference type="GO" id="GO:0031981">
    <property type="term" value="C:nuclear lumen"/>
    <property type="evidence" value="ECO:0007669"/>
    <property type="project" value="UniProtKB-ARBA"/>
</dbReference>
<keyword evidence="4" id="KW-0963">Cytoplasm</keyword>
<feature type="region of interest" description="Disordered" evidence="9">
    <location>
        <begin position="321"/>
        <end position="355"/>
    </location>
</feature>
<dbReference type="SUPFAM" id="SSF48371">
    <property type="entry name" value="ARM repeat"/>
    <property type="match status" value="1"/>
</dbReference>
<organism evidence="11">
    <name type="scientific">Arcella intermedia</name>
    <dbReference type="NCBI Taxonomy" id="1963864"/>
    <lineage>
        <taxon>Eukaryota</taxon>
        <taxon>Amoebozoa</taxon>
        <taxon>Tubulinea</taxon>
        <taxon>Elardia</taxon>
        <taxon>Arcellinida</taxon>
        <taxon>Sphaerothecina</taxon>
        <taxon>Arcellidae</taxon>
        <taxon>Arcella</taxon>
    </lineage>
</organism>
<keyword evidence="5" id="KW-0677">Repeat</keyword>
<dbReference type="GO" id="GO:0005737">
    <property type="term" value="C:cytoplasm"/>
    <property type="evidence" value="ECO:0007669"/>
    <property type="project" value="UniProtKB-SubCell"/>
</dbReference>
<dbReference type="InterPro" id="IPR016024">
    <property type="entry name" value="ARM-type_fold"/>
</dbReference>
<dbReference type="FunFam" id="1.25.10.10:FF:000028">
    <property type="entry name" value="Transportin-1 isoform 1"/>
    <property type="match status" value="1"/>
</dbReference>
<dbReference type="GO" id="GO:0031267">
    <property type="term" value="F:small GTPase binding"/>
    <property type="evidence" value="ECO:0007669"/>
    <property type="project" value="InterPro"/>
</dbReference>
<accession>A0A6B2KXU1</accession>
<evidence type="ECO:0000256" key="6">
    <source>
        <dbReference type="ARBA" id="ARBA00022927"/>
    </source>
</evidence>
<sequence length="876" mass="99208">MAWQPNMDGLKNIIAVLSGTQDPNPVVQQKIHEALQTFKTIPEFNRYLITILIHVKDQPEFVRVCAGLILKNNLNDPKLPVDREEFTFIKTEVVKGIHDEGLKVRNTCGMIITALIKRDGIANWPGVVQFLCQCLDSPDPKVVHGAFNALEIICEDHCDDLDNEKLGRPVTYLLPKFLSFFNHRDRELRSLAIGCVIKFIHIYPNFMAINSKKFLEGYFFLANDPDISVRRRVVAAFLLLTELQMPSLRPYIVEVVKFILSCMAQDNEDLALEATEFWKLLIHYTETCDEAIRPLLPNIFPVILSKMMYSEQDLVDLGAHKEHKDSHQEDKPQDVKPQFTTSRGDKNQKEDEDQYDTLSNWNIRKSSAEALESLGRTFKEDTLPPLLPLFEKGFQSSDWLARESCILGLGCISIGCASEMKPYLPKLVPYLFDHLVDHHPLIRSITCWTLGRYSSWICSQHDKEANIGRLVRELISRTQDHNKRVQRSAISALAAVIETSNDDVIPYTESILTCFNFAFQTFQRQNMVVLYDAIGTLAEVLGPELAQERYIRLLLPPLLNKWEATSDDSTDLFPILECLSFVAVALGSAFIPYTKPIFDRSLRLIESVLLGTVLYLQNPKDNDLPNRDLLICSIDLLSGLCEALKHRIEPLVMTSKLIPLIIEICQEPTPDVSQSCYALIGDLSKYSMPTLLPSVPKLIPLLLKGINHRFAESTNNAIWGLGEIIMTAPKELILPYSEQIHKAVKHAFDEGIATETCAVTMCRLAINVPALLAHSLRKLLQPICVALGNLPEETEKIDAVKGLCHVVSMNPADTVPQFEAFCDLLAGFYDPSPELMNIFGNLLHAFKNQTQPNEWEKVMESFPNRISKIFKEKYHL</sequence>
<comment type="subcellular location">
    <subcellularLocation>
        <location evidence="2">Cytoplasm</location>
    </subcellularLocation>
    <subcellularLocation>
        <location evidence="1">Nucleus</location>
    </subcellularLocation>
</comment>
<dbReference type="EMBL" id="GIBP01000492">
    <property type="protein sequence ID" value="NDV29461.1"/>
    <property type="molecule type" value="Transcribed_RNA"/>
</dbReference>
<dbReference type="Gene3D" id="1.25.10.10">
    <property type="entry name" value="Leucine-rich Repeat Variant"/>
    <property type="match status" value="1"/>
</dbReference>
<dbReference type="Pfam" id="PF13513">
    <property type="entry name" value="HEAT_EZ"/>
    <property type="match status" value="1"/>
</dbReference>
<keyword evidence="3" id="KW-0813">Transport</keyword>
<proteinExistence type="inferred from homology"/>
<evidence type="ECO:0000259" key="10">
    <source>
        <dbReference type="Pfam" id="PF03810"/>
    </source>
</evidence>
<evidence type="ECO:0000256" key="3">
    <source>
        <dbReference type="ARBA" id="ARBA00022448"/>
    </source>
</evidence>
<dbReference type="PANTHER" id="PTHR10527">
    <property type="entry name" value="IMPORTIN BETA"/>
    <property type="match status" value="1"/>
</dbReference>
<evidence type="ECO:0000256" key="8">
    <source>
        <dbReference type="ARBA" id="ARBA00038423"/>
    </source>
</evidence>